<dbReference type="AlphaFoldDB" id="E9H780"/>
<proteinExistence type="predicted"/>
<name>E9H780_DAPPU</name>
<protein>
    <submittedName>
        <fullName evidence="2">Uncharacterized protein</fullName>
    </submittedName>
</protein>
<dbReference type="KEGG" id="dpx:DAPPUDRAFT_308295"/>
<accession>E9H780</accession>
<keyword evidence="3" id="KW-1185">Reference proteome</keyword>
<evidence type="ECO:0000256" key="1">
    <source>
        <dbReference type="SAM" id="MobiDB-lite"/>
    </source>
</evidence>
<dbReference type="HOGENOM" id="CLU_3126493_0_0_1"/>
<organism evidence="2 3">
    <name type="scientific">Daphnia pulex</name>
    <name type="common">Water flea</name>
    <dbReference type="NCBI Taxonomy" id="6669"/>
    <lineage>
        <taxon>Eukaryota</taxon>
        <taxon>Metazoa</taxon>
        <taxon>Ecdysozoa</taxon>
        <taxon>Arthropoda</taxon>
        <taxon>Crustacea</taxon>
        <taxon>Branchiopoda</taxon>
        <taxon>Diplostraca</taxon>
        <taxon>Cladocera</taxon>
        <taxon>Anomopoda</taxon>
        <taxon>Daphniidae</taxon>
        <taxon>Daphnia</taxon>
    </lineage>
</organism>
<feature type="region of interest" description="Disordered" evidence="1">
    <location>
        <begin position="24"/>
        <end position="50"/>
    </location>
</feature>
<reference evidence="2 3" key="1">
    <citation type="journal article" date="2011" name="Science">
        <title>The ecoresponsive genome of Daphnia pulex.</title>
        <authorList>
            <person name="Colbourne J.K."/>
            <person name="Pfrender M.E."/>
            <person name="Gilbert D."/>
            <person name="Thomas W.K."/>
            <person name="Tucker A."/>
            <person name="Oakley T.H."/>
            <person name="Tokishita S."/>
            <person name="Aerts A."/>
            <person name="Arnold G.J."/>
            <person name="Basu M.K."/>
            <person name="Bauer D.J."/>
            <person name="Caceres C.E."/>
            <person name="Carmel L."/>
            <person name="Casola C."/>
            <person name="Choi J.H."/>
            <person name="Detter J.C."/>
            <person name="Dong Q."/>
            <person name="Dusheyko S."/>
            <person name="Eads B.D."/>
            <person name="Frohlich T."/>
            <person name="Geiler-Samerotte K.A."/>
            <person name="Gerlach D."/>
            <person name="Hatcher P."/>
            <person name="Jogdeo S."/>
            <person name="Krijgsveld J."/>
            <person name="Kriventseva E.V."/>
            <person name="Kultz D."/>
            <person name="Laforsch C."/>
            <person name="Lindquist E."/>
            <person name="Lopez J."/>
            <person name="Manak J.R."/>
            <person name="Muller J."/>
            <person name="Pangilinan J."/>
            <person name="Patwardhan R.P."/>
            <person name="Pitluck S."/>
            <person name="Pritham E.J."/>
            <person name="Rechtsteiner A."/>
            <person name="Rho M."/>
            <person name="Rogozin I.B."/>
            <person name="Sakarya O."/>
            <person name="Salamov A."/>
            <person name="Schaack S."/>
            <person name="Shapiro H."/>
            <person name="Shiga Y."/>
            <person name="Skalitzky C."/>
            <person name="Smith Z."/>
            <person name="Souvorov A."/>
            <person name="Sung W."/>
            <person name="Tang Z."/>
            <person name="Tsuchiya D."/>
            <person name="Tu H."/>
            <person name="Vos H."/>
            <person name="Wang M."/>
            <person name="Wolf Y.I."/>
            <person name="Yamagata H."/>
            <person name="Yamada T."/>
            <person name="Ye Y."/>
            <person name="Shaw J.R."/>
            <person name="Andrews J."/>
            <person name="Crease T.J."/>
            <person name="Tang H."/>
            <person name="Lucas S.M."/>
            <person name="Robertson H.M."/>
            <person name="Bork P."/>
            <person name="Koonin E.V."/>
            <person name="Zdobnov E.M."/>
            <person name="Grigoriev I.V."/>
            <person name="Lynch M."/>
            <person name="Boore J.L."/>
        </authorList>
    </citation>
    <scope>NUCLEOTIDE SEQUENCE [LARGE SCALE GENOMIC DNA]</scope>
</reference>
<evidence type="ECO:0000313" key="3">
    <source>
        <dbReference type="Proteomes" id="UP000000305"/>
    </source>
</evidence>
<dbReference type="InParanoid" id="E9H780"/>
<dbReference type="Proteomes" id="UP000000305">
    <property type="component" value="Unassembled WGS sequence"/>
</dbReference>
<evidence type="ECO:0000313" key="2">
    <source>
        <dbReference type="EMBL" id="EFX72334.1"/>
    </source>
</evidence>
<dbReference type="EMBL" id="GL732600">
    <property type="protein sequence ID" value="EFX72334.1"/>
    <property type="molecule type" value="Genomic_DNA"/>
</dbReference>
<sequence length="50" mass="5626">MMAVWVRKVAASRYIRRQIGQGRGSWKANFRGGSPPKGSKPVAKEKKRLV</sequence>
<gene>
    <name evidence="2" type="ORF">DAPPUDRAFT_308295</name>
</gene>